<proteinExistence type="predicted"/>
<accession>A0A198AAB7</accession>
<dbReference type="STRING" id="1850517.A8708_28185"/>
<evidence type="ECO:0000313" key="2">
    <source>
        <dbReference type="Proteomes" id="UP000078454"/>
    </source>
</evidence>
<organism evidence="1 2">
    <name type="scientific">Paenibacillus oryzisoli</name>
    <dbReference type="NCBI Taxonomy" id="1850517"/>
    <lineage>
        <taxon>Bacteria</taxon>
        <taxon>Bacillati</taxon>
        <taxon>Bacillota</taxon>
        <taxon>Bacilli</taxon>
        <taxon>Bacillales</taxon>
        <taxon>Paenibacillaceae</taxon>
        <taxon>Paenibacillus</taxon>
    </lineage>
</organism>
<reference evidence="1 2" key="1">
    <citation type="submission" date="2016-05" db="EMBL/GenBank/DDBJ databases">
        <title>Paenibacillus sp. 1ZS3-15 nov., isolated from the rhizosphere soil.</title>
        <authorList>
            <person name="Zhang X.X."/>
            <person name="Zhang J."/>
        </authorList>
    </citation>
    <scope>NUCLEOTIDE SEQUENCE [LARGE SCALE GENOMIC DNA]</scope>
    <source>
        <strain evidence="1 2">1ZS3-15</strain>
    </source>
</reference>
<dbReference type="OrthoDB" id="2613121at2"/>
<gene>
    <name evidence="1" type="ORF">A8708_28185</name>
</gene>
<sequence>MMEDHASIHPAPPESFVYLPTGSTLISNPMDLKGYSKCRIYVQANVEGTIDVAISGAPNEGGMYTDELSINAVKTGINGTTSYVLDNVSRFVKVKCANLTGKWTIWVVPIW</sequence>
<dbReference type="EMBL" id="LYPB01000069">
    <property type="protein sequence ID" value="OAS17898.1"/>
    <property type="molecule type" value="Genomic_DNA"/>
</dbReference>
<dbReference type="RefSeq" id="WP_068664929.1">
    <property type="nucleotide sequence ID" value="NZ_LYPB01000069.1"/>
</dbReference>
<keyword evidence="2" id="KW-1185">Reference proteome</keyword>
<evidence type="ECO:0000313" key="1">
    <source>
        <dbReference type="EMBL" id="OAS17898.1"/>
    </source>
</evidence>
<dbReference type="AlphaFoldDB" id="A0A198AAB7"/>
<comment type="caution">
    <text evidence="1">The sequence shown here is derived from an EMBL/GenBank/DDBJ whole genome shotgun (WGS) entry which is preliminary data.</text>
</comment>
<name>A0A198AAB7_9BACL</name>
<protein>
    <submittedName>
        <fullName evidence="1">Uncharacterized protein</fullName>
    </submittedName>
</protein>
<dbReference type="Proteomes" id="UP000078454">
    <property type="component" value="Unassembled WGS sequence"/>
</dbReference>